<gene>
    <name evidence="2" type="ORF">D9X91_13600</name>
</gene>
<dbReference type="Proteomes" id="UP000276770">
    <property type="component" value="Unassembled WGS sequence"/>
</dbReference>
<evidence type="ECO:0000313" key="2">
    <source>
        <dbReference type="EMBL" id="RLQ94569.1"/>
    </source>
</evidence>
<name>A0A3L7JWR7_9BACI</name>
<evidence type="ECO:0000256" key="1">
    <source>
        <dbReference type="SAM" id="Phobius"/>
    </source>
</evidence>
<organism evidence="2 3">
    <name type="scientific">Falsibacillus albus</name>
    <dbReference type="NCBI Taxonomy" id="2478915"/>
    <lineage>
        <taxon>Bacteria</taxon>
        <taxon>Bacillati</taxon>
        <taxon>Bacillota</taxon>
        <taxon>Bacilli</taxon>
        <taxon>Bacillales</taxon>
        <taxon>Bacillaceae</taxon>
        <taxon>Falsibacillus</taxon>
    </lineage>
</organism>
<feature type="transmembrane region" description="Helical" evidence="1">
    <location>
        <begin position="45"/>
        <end position="67"/>
    </location>
</feature>
<comment type="caution">
    <text evidence="2">The sequence shown here is derived from an EMBL/GenBank/DDBJ whole genome shotgun (WGS) entry which is preliminary data.</text>
</comment>
<sequence>MKNKKFKNFIDDSISPYPIFKNEEKENIMEQISNLNEKKILNKTFFPRVISTVVVSLICLFVIGLGIHQSGINDISTSEGNSTSKIDRTIHQNKKHFRCRVRLP</sequence>
<dbReference type="EMBL" id="RCVZ01000009">
    <property type="protein sequence ID" value="RLQ94569.1"/>
    <property type="molecule type" value="Genomic_DNA"/>
</dbReference>
<evidence type="ECO:0000313" key="3">
    <source>
        <dbReference type="Proteomes" id="UP000276770"/>
    </source>
</evidence>
<proteinExistence type="predicted"/>
<reference evidence="2 3" key="1">
    <citation type="submission" date="2018-10" db="EMBL/GenBank/DDBJ databases">
        <title>Falsibacillus sp. genome draft.</title>
        <authorList>
            <person name="Shi S."/>
        </authorList>
    </citation>
    <scope>NUCLEOTIDE SEQUENCE [LARGE SCALE GENOMIC DNA]</scope>
    <source>
        <strain evidence="2 3">GY 10110</strain>
    </source>
</reference>
<keyword evidence="1" id="KW-0812">Transmembrane</keyword>
<accession>A0A3L7JWR7</accession>
<keyword evidence="1" id="KW-1133">Transmembrane helix</keyword>
<protein>
    <submittedName>
        <fullName evidence="2">Uncharacterized protein</fullName>
    </submittedName>
</protein>
<dbReference type="AlphaFoldDB" id="A0A3L7JWR7"/>
<keyword evidence="1" id="KW-0472">Membrane</keyword>
<dbReference type="RefSeq" id="WP_121681182.1">
    <property type="nucleotide sequence ID" value="NZ_RCVZ01000009.1"/>
</dbReference>
<keyword evidence="3" id="KW-1185">Reference proteome</keyword>